<keyword evidence="2" id="KW-1185">Reference proteome</keyword>
<evidence type="ECO:0000313" key="1">
    <source>
        <dbReference type="EMBL" id="CAG8593005.1"/>
    </source>
</evidence>
<protein>
    <submittedName>
        <fullName evidence="1">1388_t:CDS:1</fullName>
    </submittedName>
</protein>
<comment type="caution">
    <text evidence="1">The sequence shown here is derived from an EMBL/GenBank/DDBJ whole genome shotgun (WGS) entry which is preliminary data.</text>
</comment>
<dbReference type="PANTHER" id="PTHR34415">
    <property type="entry name" value="INTEGRASE CATALYTIC DOMAIN-CONTAINING PROTEIN"/>
    <property type="match status" value="1"/>
</dbReference>
<name>A0A9N9CAI0_9GLOM</name>
<dbReference type="OrthoDB" id="5986738at2759"/>
<sequence>MPSPEHHCNKITMPTVFLPTSFSYALVYRNYIQACKDKYSKNARILAESTFTNIWKSLMPSLQFMFSKTDLCEMCEIMKMDIRYASQYEKKLELTNSYLAHLNRVNTVEDVISIVNCSTRINFNVAQRYLNGEGFQYYDFKNYFQAFKKLPHIQKYHHFYFTSQHTGIVFFKDDLQDNYESFTIRLFSFNTDTPLPTIDAKPLSQKRQEELYREIAPYIDLPFRNITCPEPKIQDKKIS</sequence>
<dbReference type="Proteomes" id="UP000789405">
    <property type="component" value="Unassembled WGS sequence"/>
</dbReference>
<dbReference type="AlphaFoldDB" id="A0A9N9CAI0"/>
<evidence type="ECO:0000313" key="2">
    <source>
        <dbReference type="Proteomes" id="UP000789405"/>
    </source>
</evidence>
<dbReference type="PANTHER" id="PTHR34415:SF1">
    <property type="entry name" value="INTEGRASE CATALYTIC DOMAIN-CONTAINING PROTEIN"/>
    <property type="match status" value="1"/>
</dbReference>
<gene>
    <name evidence="1" type="ORF">DERYTH_LOCUS7256</name>
</gene>
<proteinExistence type="predicted"/>
<reference evidence="1" key="1">
    <citation type="submission" date="2021-06" db="EMBL/GenBank/DDBJ databases">
        <authorList>
            <person name="Kallberg Y."/>
            <person name="Tangrot J."/>
            <person name="Rosling A."/>
        </authorList>
    </citation>
    <scope>NUCLEOTIDE SEQUENCE</scope>
    <source>
        <strain evidence="1">MA453B</strain>
    </source>
</reference>
<organism evidence="1 2">
    <name type="scientific">Dentiscutata erythropus</name>
    <dbReference type="NCBI Taxonomy" id="1348616"/>
    <lineage>
        <taxon>Eukaryota</taxon>
        <taxon>Fungi</taxon>
        <taxon>Fungi incertae sedis</taxon>
        <taxon>Mucoromycota</taxon>
        <taxon>Glomeromycotina</taxon>
        <taxon>Glomeromycetes</taxon>
        <taxon>Diversisporales</taxon>
        <taxon>Gigasporaceae</taxon>
        <taxon>Dentiscutata</taxon>
    </lineage>
</organism>
<accession>A0A9N9CAI0</accession>
<dbReference type="EMBL" id="CAJVPY010003486">
    <property type="protein sequence ID" value="CAG8593005.1"/>
    <property type="molecule type" value="Genomic_DNA"/>
</dbReference>